<keyword evidence="5" id="KW-1185">Reference proteome</keyword>
<name>A0A9N9X8Q8_DIABA</name>
<evidence type="ECO:0000313" key="4">
    <source>
        <dbReference type="EMBL" id="CAG9829386.1"/>
    </source>
</evidence>
<evidence type="ECO:0008006" key="6">
    <source>
        <dbReference type="Google" id="ProtNLM"/>
    </source>
</evidence>
<dbReference type="InterPro" id="IPR039353">
    <property type="entry name" value="TF_Adf1"/>
</dbReference>
<feature type="compositionally biased region" description="Polar residues" evidence="1">
    <location>
        <begin position="123"/>
        <end position="141"/>
    </location>
</feature>
<feature type="region of interest" description="Disordered" evidence="1">
    <location>
        <begin position="104"/>
        <end position="153"/>
    </location>
</feature>
<dbReference type="InterPro" id="IPR001005">
    <property type="entry name" value="SANT/Myb"/>
</dbReference>
<dbReference type="GO" id="GO:0005667">
    <property type="term" value="C:transcription regulator complex"/>
    <property type="evidence" value="ECO:0007669"/>
    <property type="project" value="TreeGrafter"/>
</dbReference>
<dbReference type="PROSITE" id="PS50090">
    <property type="entry name" value="MYB_LIKE"/>
    <property type="match status" value="1"/>
</dbReference>
<dbReference type="GO" id="GO:0005634">
    <property type="term" value="C:nucleus"/>
    <property type="evidence" value="ECO:0007669"/>
    <property type="project" value="TreeGrafter"/>
</dbReference>
<proteinExistence type="predicted"/>
<reference evidence="4" key="1">
    <citation type="submission" date="2022-01" db="EMBL/GenBank/DDBJ databases">
        <authorList>
            <person name="King R."/>
        </authorList>
    </citation>
    <scope>NUCLEOTIDE SEQUENCE</scope>
</reference>
<dbReference type="Proteomes" id="UP001153709">
    <property type="component" value="Chromosome 2"/>
</dbReference>
<dbReference type="Pfam" id="PF10545">
    <property type="entry name" value="MADF_DNA_bdg"/>
    <property type="match status" value="1"/>
</dbReference>
<evidence type="ECO:0000259" key="3">
    <source>
        <dbReference type="PROSITE" id="PS51029"/>
    </source>
</evidence>
<accession>A0A9N9X8Q8</accession>
<dbReference type="EMBL" id="OU898277">
    <property type="protein sequence ID" value="CAG9829386.1"/>
    <property type="molecule type" value="Genomic_DNA"/>
</dbReference>
<evidence type="ECO:0000313" key="5">
    <source>
        <dbReference type="Proteomes" id="UP001153709"/>
    </source>
</evidence>
<protein>
    <recommendedName>
        <fullName evidence="6">Transcription factor Adf-1</fullName>
    </recommendedName>
</protein>
<dbReference type="SMART" id="SM00595">
    <property type="entry name" value="MADF"/>
    <property type="match status" value="1"/>
</dbReference>
<dbReference type="GO" id="GO:0006357">
    <property type="term" value="P:regulation of transcription by RNA polymerase II"/>
    <property type="evidence" value="ECO:0007669"/>
    <property type="project" value="TreeGrafter"/>
</dbReference>
<dbReference type="OrthoDB" id="10262320at2759"/>
<dbReference type="CDD" id="cd00167">
    <property type="entry name" value="SANT"/>
    <property type="match status" value="1"/>
</dbReference>
<dbReference type="InterPro" id="IPR006578">
    <property type="entry name" value="MADF-dom"/>
</dbReference>
<organism evidence="4 5">
    <name type="scientific">Diabrotica balteata</name>
    <name type="common">Banded cucumber beetle</name>
    <dbReference type="NCBI Taxonomy" id="107213"/>
    <lineage>
        <taxon>Eukaryota</taxon>
        <taxon>Metazoa</taxon>
        <taxon>Ecdysozoa</taxon>
        <taxon>Arthropoda</taxon>
        <taxon>Hexapoda</taxon>
        <taxon>Insecta</taxon>
        <taxon>Pterygota</taxon>
        <taxon>Neoptera</taxon>
        <taxon>Endopterygota</taxon>
        <taxon>Coleoptera</taxon>
        <taxon>Polyphaga</taxon>
        <taxon>Cucujiformia</taxon>
        <taxon>Chrysomeloidea</taxon>
        <taxon>Chrysomelidae</taxon>
        <taxon>Galerucinae</taxon>
        <taxon>Diabroticina</taxon>
        <taxon>Diabroticites</taxon>
        <taxon>Diabrotica</taxon>
    </lineage>
</organism>
<gene>
    <name evidence="4" type="ORF">DIABBA_LOCUS3208</name>
</gene>
<feature type="domain" description="MADF" evidence="3">
    <location>
        <begin position="5"/>
        <end position="94"/>
    </location>
</feature>
<dbReference type="PANTHER" id="PTHR12243:SF67">
    <property type="entry name" value="COREPRESSOR OF PANGOLIN, ISOFORM A-RELATED"/>
    <property type="match status" value="1"/>
</dbReference>
<evidence type="ECO:0000259" key="2">
    <source>
        <dbReference type="PROSITE" id="PS50090"/>
    </source>
</evidence>
<dbReference type="PROSITE" id="PS51029">
    <property type="entry name" value="MADF"/>
    <property type="match status" value="1"/>
</dbReference>
<sequence length="304" mass="34602">MDDEKLIELVRKYPVIYDNSNSKYLYTKHKLEIWKKIGEEMQQTSSACKSRWQNIRDQFRKNLAKNVTKSGQAAEKRKKYKYEDCLQFIIPFFAKIDNLSNVQSSESDAPVNTINEETEDEGSQLQPTTEILETSTPTEAENQPRPVIKTPSGRMKNKLCEHESDSTTLMKYIIARENSHNTENVHPIDAFFSGLAATVKLFSPYYQHLAKGRLFQVVQDLEEQQLLGPIVQNNEYHVQPLSTASPAGTSLDYTHMSSMPTLSPDGTSLDSTHTIHEFKIFEANKDTLNESKCSSELVNSKPLT</sequence>
<dbReference type="AlphaFoldDB" id="A0A9N9X8Q8"/>
<evidence type="ECO:0000256" key="1">
    <source>
        <dbReference type="SAM" id="MobiDB-lite"/>
    </source>
</evidence>
<dbReference type="PANTHER" id="PTHR12243">
    <property type="entry name" value="MADF DOMAIN TRANSCRIPTION FACTOR"/>
    <property type="match status" value="1"/>
</dbReference>
<feature type="compositionally biased region" description="Polar residues" evidence="1">
    <location>
        <begin position="104"/>
        <end position="115"/>
    </location>
</feature>
<feature type="domain" description="Myb-like" evidence="2">
    <location>
        <begin position="1"/>
        <end position="56"/>
    </location>
</feature>